<protein>
    <submittedName>
        <fullName evidence="2">Uncharacterized protein</fullName>
    </submittedName>
</protein>
<reference evidence="2 3" key="1">
    <citation type="submission" date="2020-04" db="EMBL/GenBank/DDBJ databases">
        <authorList>
            <person name="Zhang R."/>
            <person name="Schippers A."/>
        </authorList>
    </citation>
    <scope>NUCLEOTIDE SEQUENCE [LARGE SCALE GENOMIC DNA]</scope>
    <source>
        <strain evidence="2 3">DSM 109850</strain>
    </source>
</reference>
<keyword evidence="1" id="KW-0732">Signal</keyword>
<organism evidence="2 3">
    <name type="scientific">Sulfobacillus harzensis</name>
    <dbReference type="NCBI Taxonomy" id="2729629"/>
    <lineage>
        <taxon>Bacteria</taxon>
        <taxon>Bacillati</taxon>
        <taxon>Bacillota</taxon>
        <taxon>Clostridia</taxon>
        <taxon>Eubacteriales</taxon>
        <taxon>Clostridiales Family XVII. Incertae Sedis</taxon>
        <taxon>Sulfobacillus</taxon>
    </lineage>
</organism>
<evidence type="ECO:0000313" key="3">
    <source>
        <dbReference type="Proteomes" id="UP000533476"/>
    </source>
</evidence>
<evidence type="ECO:0000313" key="2">
    <source>
        <dbReference type="EMBL" id="NMP21747.1"/>
    </source>
</evidence>
<keyword evidence="3" id="KW-1185">Reference proteome</keyword>
<comment type="caution">
    <text evidence="2">The sequence shown here is derived from an EMBL/GenBank/DDBJ whole genome shotgun (WGS) entry which is preliminary data.</text>
</comment>
<evidence type="ECO:0000256" key="1">
    <source>
        <dbReference type="SAM" id="SignalP"/>
    </source>
</evidence>
<dbReference type="Proteomes" id="UP000533476">
    <property type="component" value="Unassembled WGS sequence"/>
</dbReference>
<accession>A0A7Y0L1U4</accession>
<name>A0A7Y0L1U4_9FIRM</name>
<dbReference type="AlphaFoldDB" id="A0A7Y0L1U4"/>
<feature type="signal peptide" evidence="1">
    <location>
        <begin position="1"/>
        <end position="26"/>
    </location>
</feature>
<dbReference type="EMBL" id="JABBVZ010000012">
    <property type="protein sequence ID" value="NMP21747.1"/>
    <property type="molecule type" value="Genomic_DNA"/>
</dbReference>
<feature type="chain" id="PRO_5031064256" evidence="1">
    <location>
        <begin position="27"/>
        <end position="282"/>
    </location>
</feature>
<dbReference type="RefSeq" id="WP_169097434.1">
    <property type="nucleotide sequence ID" value="NZ_JABBVZ010000012.1"/>
</dbReference>
<dbReference type="PROSITE" id="PS51257">
    <property type="entry name" value="PROKAR_LIPOPROTEIN"/>
    <property type="match status" value="1"/>
</dbReference>
<gene>
    <name evidence="2" type="ORF">HIJ39_05195</name>
</gene>
<proteinExistence type="predicted"/>
<sequence length="282" mass="30368">MTLRNLLMIGSGALALSLGLAGCGQQAPVLGTTSSAPANFPKAANQVAFFSGNRRILVTMKSLTRKEAAPVMKALTPQPSSEVFQHHASAIRGAYAKLPKDAVQTLQFAHGTAFTVSKVPVERSARALARTLGTEVLTFSSLPSGWRMRAAMVSDKGGTLSGNELFQPSSHLEVSDPAYTQFSGPNFAPSQGDYLDLTIQPATGVHRVKIEGGFSQEEALGTSHGTAVIVQYQPWWTPAPNLTEVTLGMIHQRRYYLVTLRERGLSTNQVITLAESFTWSKH</sequence>